<evidence type="ECO:0000259" key="11">
    <source>
        <dbReference type="Pfam" id="PF07477"/>
    </source>
</evidence>
<feature type="active site" description="Proton acceptor" evidence="8">
    <location>
        <position position="401"/>
    </location>
</feature>
<evidence type="ECO:0000256" key="2">
    <source>
        <dbReference type="ARBA" id="ARBA00022651"/>
    </source>
</evidence>
<comment type="subunit">
    <text evidence="9">Homodimer.</text>
</comment>
<dbReference type="InterPro" id="IPR037054">
    <property type="entry name" value="A-glucoronidase_C_sf"/>
</dbReference>
<sequence length="854" mass="94876">MMEAPETGVADMHAMGLARHLRILLLLMPMLVAASSYAEDGHEGWLRYAHIDDPVVLRQYDGLPHRVLSLGTTPVAQAASTELVRGMESMLGSRLVAVQTLPQEDAFVLGTQTEVCHFLRNVCRQKALSGDAFAVVRVMQKGHVYWVIFGDEERGELYGVFHVLEQFASQKPIADASEAPAASVRWVNQWDNFDGSIERGYAGRSIFFDGGHVRADLSRVSEYGRLLASVGLNGCTVNNVNSDLRTLDPAMLRELARIADQLRPWGVRMSLSVDLSSPQIVDHLATFDPLDPAVVAWWQKTADEVYRLIPDFGGFVIKADSEGRLGPSKYGRTPAEAANVVARALRPHGGVVLYRGFVYNNHLDWHDLKADRARAGYDNFHALDGRFEPNVIIQIKHGPIDFQVREPLSPLFAALQHTSQAIELQVTQEYTGQQRHMVFLVPMWKAALDTDLRAQNRSTPVKEIVEGRSFHQPLGGFAGVVNVGLDTNWMHHPMAMSNLYGFGKLAWNPDLTSDEILDSWTRLTWGNNPKVVSTIDDLQRGSWHAYEEYSGPLGLGTLTNIIGIHYGPGIESAERNGWGQWLRADNKGIGIDRTVATGTGYIGQYPPELAKVYESLTTCPDELLLFMHHVPYNYVLHNGKTVVQHVYDSHYKGAATVATYAPRWEQLQGLIDEERYEKTLKLFMYQAGHAIVWRDAVSEWFLRMSGIADTRGRVGHYPNRIEAESMQADGYTSVDVTPWETASGGKAVVCNRAAACTLTVKLDRPVGSYKMAVQYFDLRVGDAQYELLLDGKPIAHWIADDILPPAVVDTQLDGSTSTRFTVSGIALKPGDTLMLRGTPNNGEPAPVDYIEIMK</sequence>
<dbReference type="InterPro" id="IPR017853">
    <property type="entry name" value="GH"/>
</dbReference>
<dbReference type="Pfam" id="PF07477">
    <property type="entry name" value="Glyco_hydro_67C"/>
    <property type="match status" value="1"/>
</dbReference>
<evidence type="ECO:0000256" key="3">
    <source>
        <dbReference type="ARBA" id="ARBA00022801"/>
    </source>
</evidence>
<feature type="active site" description="Proton donor" evidence="8">
    <location>
        <position position="322"/>
    </location>
</feature>
<comment type="similarity">
    <text evidence="1 7 9">Belongs to the glycosyl hydrolase 67 family.</text>
</comment>
<keyword evidence="14" id="KW-1185">Reference proteome</keyword>
<evidence type="ECO:0000256" key="5">
    <source>
        <dbReference type="ARBA" id="ARBA00023295"/>
    </source>
</evidence>
<dbReference type="PIRSF" id="PIRSF029900">
    <property type="entry name" value="Alpha-glucuronds"/>
    <property type="match status" value="1"/>
</dbReference>
<dbReference type="Gene3D" id="2.60.120.260">
    <property type="entry name" value="Galactose-binding domain-like"/>
    <property type="match status" value="1"/>
</dbReference>
<feature type="active site" description="Proton acceptor" evidence="8">
    <location>
        <position position="429"/>
    </location>
</feature>
<dbReference type="CDD" id="cd02795">
    <property type="entry name" value="CBM6-CBM35-CBM36_like"/>
    <property type="match status" value="1"/>
</dbReference>
<keyword evidence="4 9" id="KW-0119">Carbohydrate metabolism</keyword>
<keyword evidence="3 7" id="KW-0378">Hydrolase</keyword>
<evidence type="ECO:0000256" key="4">
    <source>
        <dbReference type="ARBA" id="ARBA00023277"/>
    </source>
</evidence>
<dbReference type="GO" id="GO:0045493">
    <property type="term" value="P:xylan catabolic process"/>
    <property type="evidence" value="ECO:0007669"/>
    <property type="project" value="UniProtKB-KW"/>
</dbReference>
<feature type="domain" description="Glycosyl hydrolase family 67 C-terminal" evidence="11">
    <location>
        <begin position="492"/>
        <end position="713"/>
    </location>
</feature>
<dbReference type="PANTHER" id="PTHR39207">
    <property type="entry name" value="ALPHA-GLUCURONIDASE A"/>
    <property type="match status" value="1"/>
</dbReference>
<dbReference type="InterPro" id="IPR011100">
    <property type="entry name" value="Glyco_hydro_67_cat"/>
</dbReference>
<evidence type="ECO:0000256" key="1">
    <source>
        <dbReference type="ARBA" id="ARBA00008833"/>
    </source>
</evidence>
<accession>A0A7Y9PL61</accession>
<evidence type="ECO:0000313" key="14">
    <source>
        <dbReference type="Proteomes" id="UP000589520"/>
    </source>
</evidence>
<dbReference type="PANTHER" id="PTHR39207:SF1">
    <property type="entry name" value="ALPHA-GLUCURONIDASE A"/>
    <property type="match status" value="1"/>
</dbReference>
<feature type="domain" description="Glycosyl hydrolase family 67 catalytic" evidence="12">
    <location>
        <begin position="174"/>
        <end position="489"/>
    </location>
</feature>
<dbReference type="InterPro" id="IPR011395">
    <property type="entry name" value="Glyco_hydro_67_aGlcAse"/>
</dbReference>
<dbReference type="SUPFAM" id="SSF51445">
    <property type="entry name" value="(Trans)glycosidases"/>
    <property type="match status" value="1"/>
</dbReference>
<keyword evidence="2 7" id="KW-0858">Xylan degradation</keyword>
<evidence type="ECO:0000256" key="6">
    <source>
        <dbReference type="ARBA" id="ARBA00023326"/>
    </source>
</evidence>
<evidence type="ECO:0000256" key="9">
    <source>
        <dbReference type="RuleBase" id="RU361198"/>
    </source>
</evidence>
<dbReference type="Gene3D" id="3.90.1330.10">
    <property type="entry name" value="Alpha-glucuronidase, C-terminal domain"/>
    <property type="match status" value="1"/>
</dbReference>
<dbReference type="GO" id="GO:0005576">
    <property type="term" value="C:extracellular region"/>
    <property type="evidence" value="ECO:0007669"/>
    <property type="project" value="InterPro"/>
</dbReference>
<keyword evidence="5 7" id="KW-0326">Glycosidase</keyword>
<dbReference type="Pfam" id="PF07488">
    <property type="entry name" value="Glyco_hydro_67M"/>
    <property type="match status" value="1"/>
</dbReference>
<comment type="caution">
    <text evidence="13">The sequence shown here is derived from an EMBL/GenBank/DDBJ whole genome shotgun (WGS) entry which is preliminary data.</text>
</comment>
<evidence type="ECO:0000313" key="13">
    <source>
        <dbReference type="EMBL" id="NYF81126.1"/>
    </source>
</evidence>
<dbReference type="InterPro" id="IPR005154">
    <property type="entry name" value="Glyco_hydro_67_aGlcAse_N"/>
</dbReference>
<dbReference type="Gene3D" id="3.20.20.80">
    <property type="entry name" value="Glycosidases"/>
    <property type="match status" value="1"/>
</dbReference>
<dbReference type="AlphaFoldDB" id="A0A7Y9PL61"/>
<keyword evidence="6 9" id="KW-0624">Polysaccharide degradation</keyword>
<dbReference type="Gene3D" id="3.30.379.10">
    <property type="entry name" value="Chitobiase/beta-hexosaminidase domain 2-like"/>
    <property type="match status" value="1"/>
</dbReference>
<comment type="catalytic activity">
    <reaction evidence="9">
        <text>Hydrolysis of (1-&gt;2)-alpha-D-(4-O-methyl)glucuronosyl links in the main chain of hardwood xylans.</text>
        <dbReference type="EC" id="3.2.1.131"/>
    </reaction>
</comment>
<dbReference type="Proteomes" id="UP000589520">
    <property type="component" value="Unassembled WGS sequence"/>
</dbReference>
<dbReference type="GO" id="GO:0033939">
    <property type="term" value="F:xylan alpha-1,2-glucuronosidase activity"/>
    <property type="evidence" value="ECO:0007669"/>
    <property type="project" value="UniProtKB-EC"/>
</dbReference>
<dbReference type="RefSeq" id="WP_246302041.1">
    <property type="nucleotide sequence ID" value="NZ_JACCCW010000002.1"/>
</dbReference>
<organism evidence="13 14">
    <name type="scientific">Granulicella arctica</name>
    <dbReference type="NCBI Taxonomy" id="940613"/>
    <lineage>
        <taxon>Bacteria</taxon>
        <taxon>Pseudomonadati</taxon>
        <taxon>Acidobacteriota</taxon>
        <taxon>Terriglobia</taxon>
        <taxon>Terriglobales</taxon>
        <taxon>Acidobacteriaceae</taxon>
        <taxon>Granulicella</taxon>
    </lineage>
</organism>
<evidence type="ECO:0000259" key="10">
    <source>
        <dbReference type="Pfam" id="PF03648"/>
    </source>
</evidence>
<dbReference type="GO" id="GO:0046559">
    <property type="term" value="F:alpha-glucuronidase activity"/>
    <property type="evidence" value="ECO:0007669"/>
    <property type="project" value="InterPro"/>
</dbReference>
<proteinExistence type="inferred from homology"/>
<protein>
    <recommendedName>
        <fullName evidence="9">Xylan alpha-1,2-glucuronidase</fullName>
        <ecNumber evidence="9">3.2.1.131</ecNumber>
    </recommendedName>
</protein>
<reference evidence="13 14" key="1">
    <citation type="submission" date="2020-07" db="EMBL/GenBank/DDBJ databases">
        <title>Genomic Encyclopedia of Type Strains, Phase IV (KMG-V): Genome sequencing to study the core and pangenomes of soil and plant-associated prokaryotes.</title>
        <authorList>
            <person name="Whitman W."/>
        </authorList>
    </citation>
    <scope>NUCLEOTIDE SEQUENCE [LARGE SCALE GENOMIC DNA]</scope>
    <source>
        <strain evidence="13 14">X4EP2</strain>
    </source>
</reference>
<dbReference type="SUPFAM" id="SSF55545">
    <property type="entry name" value="beta-N-acetylhexosaminidase-like domain"/>
    <property type="match status" value="1"/>
</dbReference>
<dbReference type="InterPro" id="IPR029018">
    <property type="entry name" value="Hex-like_dom2"/>
</dbReference>
<evidence type="ECO:0000256" key="7">
    <source>
        <dbReference type="PIRNR" id="PIRNR029900"/>
    </source>
</evidence>
<dbReference type="InterPro" id="IPR011099">
    <property type="entry name" value="Glyco_hydro_67_C"/>
</dbReference>
<dbReference type="EMBL" id="JACCCW010000002">
    <property type="protein sequence ID" value="NYF81126.1"/>
    <property type="molecule type" value="Genomic_DNA"/>
</dbReference>
<feature type="domain" description="Alpha glucuronidase N-terminal" evidence="10">
    <location>
        <begin position="44"/>
        <end position="162"/>
    </location>
</feature>
<dbReference type="EC" id="3.2.1.131" evidence="9"/>
<name>A0A7Y9PL61_9BACT</name>
<dbReference type="Pfam" id="PF03648">
    <property type="entry name" value="Glyco_hydro_67N"/>
    <property type="match status" value="1"/>
</dbReference>
<gene>
    <name evidence="13" type="ORF">HDF17_003446</name>
</gene>
<evidence type="ECO:0000256" key="8">
    <source>
        <dbReference type="PIRSR" id="PIRSR029900-1"/>
    </source>
</evidence>
<evidence type="ECO:0000259" key="12">
    <source>
        <dbReference type="Pfam" id="PF07488"/>
    </source>
</evidence>